<feature type="transmembrane region" description="Helical" evidence="7">
    <location>
        <begin position="126"/>
        <end position="147"/>
    </location>
</feature>
<feature type="transmembrane region" description="Helical" evidence="7">
    <location>
        <begin position="188"/>
        <end position="207"/>
    </location>
</feature>
<dbReference type="GO" id="GO:0005886">
    <property type="term" value="C:plasma membrane"/>
    <property type="evidence" value="ECO:0007669"/>
    <property type="project" value="UniProtKB-SubCell"/>
</dbReference>
<keyword evidence="10" id="KW-1185">Reference proteome</keyword>
<feature type="domain" description="Major facilitator superfamily (MFS) profile" evidence="8">
    <location>
        <begin position="35"/>
        <end position="438"/>
    </location>
</feature>
<protein>
    <submittedName>
        <fullName evidence="9">MFS transporter</fullName>
    </submittedName>
</protein>
<dbReference type="AlphaFoldDB" id="A0A6H9WN82"/>
<feature type="transmembrane region" description="Helical" evidence="7">
    <location>
        <begin position="348"/>
        <end position="371"/>
    </location>
</feature>
<evidence type="ECO:0000256" key="2">
    <source>
        <dbReference type="ARBA" id="ARBA00010992"/>
    </source>
</evidence>
<name>A0A6H9WN82_9MICO</name>
<sequence length="444" mass="48099">MSVAPESTREGSGVEIPVGRRSTDDAPINALVALVSISAFGGIIVDGYILGVIGGAIGPATAELGLSPLGQGLIASSALIGIFISGLLFGRIADRFGRKRVFFWNLVGFTVVSLLQLFVAGTWDLVALRLLLGLLIGVEYAVGTSLLAEFAPRKHRTTLLGAIALFWFVGFVGAFFVAHFWPEEHWRWLLASSAVPAVITLLIRFGVPESPRWLASQGRREEAQAIVERRYGPEYVVPPAVTAVANSTLLQFFRENDWRRILYSGLFWFCQVGPLFAIFTFLVPVLAGLGLEGGFATDLLMNGLQLAGAVFGLWLLWLLSRRTFVISTFAAMFVLLVVLGLWTDMPPWLAVVIFGVFAFVITGSNNIQYVYPPEMFDTRFRSTGVGFAAAFSRVGAAGATYLLPLSLEAWGSAATLLIAAVFPLIGLVASVKWAPETKYRVLDA</sequence>
<dbReference type="Pfam" id="PF00083">
    <property type="entry name" value="Sugar_tr"/>
    <property type="match status" value="1"/>
</dbReference>
<dbReference type="Gene3D" id="1.20.1250.20">
    <property type="entry name" value="MFS general substrate transporter like domains"/>
    <property type="match status" value="1"/>
</dbReference>
<dbReference type="InterPro" id="IPR005829">
    <property type="entry name" value="Sugar_transporter_CS"/>
</dbReference>
<evidence type="ECO:0000256" key="5">
    <source>
        <dbReference type="ARBA" id="ARBA00023136"/>
    </source>
</evidence>
<dbReference type="PROSITE" id="PS50850">
    <property type="entry name" value="MFS"/>
    <property type="match status" value="1"/>
</dbReference>
<evidence type="ECO:0000256" key="6">
    <source>
        <dbReference type="SAM" id="MobiDB-lite"/>
    </source>
</evidence>
<feature type="transmembrane region" description="Helical" evidence="7">
    <location>
        <begin position="30"/>
        <end position="57"/>
    </location>
</feature>
<evidence type="ECO:0000313" key="10">
    <source>
        <dbReference type="Proteomes" id="UP000431744"/>
    </source>
</evidence>
<proteinExistence type="inferred from homology"/>
<dbReference type="PANTHER" id="PTHR48022:SF2">
    <property type="entry name" value="PLASTIDIC GLUCOSE TRANSPORTER 4"/>
    <property type="match status" value="1"/>
</dbReference>
<dbReference type="InterPro" id="IPR036259">
    <property type="entry name" value="MFS_trans_sf"/>
</dbReference>
<dbReference type="InterPro" id="IPR020846">
    <property type="entry name" value="MFS_dom"/>
</dbReference>
<keyword evidence="4 7" id="KW-1133">Transmembrane helix</keyword>
<feature type="region of interest" description="Disordered" evidence="6">
    <location>
        <begin position="1"/>
        <end position="20"/>
    </location>
</feature>
<keyword evidence="3 7" id="KW-0812">Transmembrane</keyword>
<evidence type="ECO:0000256" key="1">
    <source>
        <dbReference type="ARBA" id="ARBA00004651"/>
    </source>
</evidence>
<evidence type="ECO:0000259" key="8">
    <source>
        <dbReference type="PROSITE" id="PS50850"/>
    </source>
</evidence>
<feature type="transmembrane region" description="Helical" evidence="7">
    <location>
        <begin position="69"/>
        <end position="89"/>
    </location>
</feature>
<reference evidence="9 10" key="1">
    <citation type="submission" date="2019-09" db="EMBL/GenBank/DDBJ databases">
        <title>Phylogeny of genus Pseudoclavibacter and closely related genus.</title>
        <authorList>
            <person name="Li Y."/>
        </authorList>
    </citation>
    <scope>NUCLEOTIDE SEQUENCE [LARGE SCALE GENOMIC DNA]</scope>
    <source>
        <strain evidence="9 10">EGI 60007</strain>
    </source>
</reference>
<dbReference type="GO" id="GO:0005351">
    <property type="term" value="F:carbohydrate:proton symporter activity"/>
    <property type="evidence" value="ECO:0007669"/>
    <property type="project" value="TreeGrafter"/>
</dbReference>
<organism evidence="9 10">
    <name type="scientific">Pseudoclavibacter endophyticus</name>
    <dbReference type="NCBI Taxonomy" id="1778590"/>
    <lineage>
        <taxon>Bacteria</taxon>
        <taxon>Bacillati</taxon>
        <taxon>Actinomycetota</taxon>
        <taxon>Actinomycetes</taxon>
        <taxon>Micrococcales</taxon>
        <taxon>Microbacteriaceae</taxon>
        <taxon>Pseudoclavibacter</taxon>
    </lineage>
</organism>
<keyword evidence="5 7" id="KW-0472">Membrane</keyword>
<dbReference type="InterPro" id="IPR005828">
    <property type="entry name" value="MFS_sugar_transport-like"/>
</dbReference>
<feature type="transmembrane region" description="Helical" evidence="7">
    <location>
        <begin position="159"/>
        <end position="182"/>
    </location>
</feature>
<dbReference type="PANTHER" id="PTHR48022">
    <property type="entry name" value="PLASTIDIC GLUCOSE TRANSPORTER 4"/>
    <property type="match status" value="1"/>
</dbReference>
<evidence type="ECO:0000313" key="9">
    <source>
        <dbReference type="EMBL" id="KAB1649548.1"/>
    </source>
</evidence>
<feature type="transmembrane region" description="Helical" evidence="7">
    <location>
        <begin position="383"/>
        <end position="403"/>
    </location>
</feature>
<dbReference type="CDD" id="cd17316">
    <property type="entry name" value="MFS_SV2_like"/>
    <property type="match status" value="1"/>
</dbReference>
<comment type="similarity">
    <text evidence="2">Belongs to the major facilitator superfamily. Sugar transporter (TC 2.A.1.1) family.</text>
</comment>
<accession>A0A6H9WN82</accession>
<evidence type="ECO:0000256" key="7">
    <source>
        <dbReference type="SAM" id="Phobius"/>
    </source>
</evidence>
<feature type="transmembrane region" description="Helical" evidence="7">
    <location>
        <begin position="261"/>
        <end position="287"/>
    </location>
</feature>
<dbReference type="InterPro" id="IPR050360">
    <property type="entry name" value="MFS_Sugar_Transporters"/>
</dbReference>
<dbReference type="EMBL" id="WBJY01000001">
    <property type="protein sequence ID" value="KAB1649548.1"/>
    <property type="molecule type" value="Genomic_DNA"/>
</dbReference>
<dbReference type="PROSITE" id="PS00217">
    <property type="entry name" value="SUGAR_TRANSPORT_2"/>
    <property type="match status" value="1"/>
</dbReference>
<evidence type="ECO:0000256" key="3">
    <source>
        <dbReference type="ARBA" id="ARBA00022692"/>
    </source>
</evidence>
<feature type="transmembrane region" description="Helical" evidence="7">
    <location>
        <begin position="324"/>
        <end position="342"/>
    </location>
</feature>
<feature type="transmembrane region" description="Helical" evidence="7">
    <location>
        <begin position="101"/>
        <end position="120"/>
    </location>
</feature>
<comment type="caution">
    <text evidence="9">The sequence shown here is derived from an EMBL/GenBank/DDBJ whole genome shotgun (WGS) entry which is preliminary data.</text>
</comment>
<dbReference type="Proteomes" id="UP000431744">
    <property type="component" value="Unassembled WGS sequence"/>
</dbReference>
<evidence type="ECO:0000256" key="4">
    <source>
        <dbReference type="ARBA" id="ARBA00022989"/>
    </source>
</evidence>
<feature type="transmembrane region" description="Helical" evidence="7">
    <location>
        <begin position="409"/>
        <end position="431"/>
    </location>
</feature>
<comment type="subcellular location">
    <subcellularLocation>
        <location evidence="1">Cell membrane</location>
        <topology evidence="1">Multi-pass membrane protein</topology>
    </subcellularLocation>
</comment>
<dbReference type="SUPFAM" id="SSF103473">
    <property type="entry name" value="MFS general substrate transporter"/>
    <property type="match status" value="1"/>
</dbReference>
<feature type="transmembrane region" description="Helical" evidence="7">
    <location>
        <begin position="299"/>
        <end position="317"/>
    </location>
</feature>
<gene>
    <name evidence="9" type="ORF">F8O04_04655</name>
</gene>
<dbReference type="OrthoDB" id="9787026at2"/>